<feature type="transmembrane region" description="Helical" evidence="1">
    <location>
        <begin position="33"/>
        <end position="54"/>
    </location>
</feature>
<reference evidence="2 3" key="2">
    <citation type="journal article" date="2012" name="Stand. Genomic Sci.">
        <title>Complete genome sequence of the orange-red pigmented, radioresistant Deinococcus proteolyticus type strain (MRP(T)).</title>
        <authorList>
            <person name="Copeland A."/>
            <person name="Zeytun A."/>
            <person name="Yassawong M."/>
            <person name="Nolan M."/>
            <person name="Lucas S."/>
            <person name="Hammon N."/>
            <person name="Deshpande S."/>
            <person name="Cheng J.F."/>
            <person name="Han C."/>
            <person name="Tapia R."/>
            <person name="Goodwin L.A."/>
            <person name="Pitluck S."/>
            <person name="Mavromatis K."/>
            <person name="Liolios K."/>
            <person name="Pagani I."/>
            <person name="Ivanova N."/>
            <person name="Mikhailova N."/>
            <person name="Pati A."/>
            <person name="Chen A."/>
            <person name="Palaniappan K."/>
            <person name="Land M."/>
            <person name="Hauser L."/>
            <person name="Jeffries C.D."/>
            <person name="Brambilla E.M."/>
            <person name="Rohde M."/>
            <person name="Sikorski J."/>
            <person name="Pukall R."/>
            <person name="Goker M."/>
            <person name="Detter J.C."/>
            <person name="Woyke T."/>
            <person name="Bristow J."/>
            <person name="Eisen J.A."/>
            <person name="Markowitz V."/>
            <person name="Hugenholtz P."/>
            <person name="Kyrpides N.C."/>
            <person name="Klenk H.P."/>
            <person name="Lapidus A."/>
        </authorList>
    </citation>
    <scope>NUCLEOTIDE SEQUENCE [LARGE SCALE GENOMIC DNA]</scope>
    <source>
        <strain evidence="3">ATCC 35074 / DSM 20540 / JCM 6276 / NBRC 101906 / NCIMB 13154 / VKM Ac-1939 / CCM 2703 / MRP</strain>
    </source>
</reference>
<proteinExistence type="predicted"/>
<dbReference type="RefSeq" id="WP_013614040.1">
    <property type="nucleotide sequence ID" value="NC_015161.1"/>
</dbReference>
<name>F0RJ23_DEIPM</name>
<dbReference type="AlphaFoldDB" id="F0RJ23"/>
<keyword evidence="1" id="KW-0812">Transmembrane</keyword>
<evidence type="ECO:0000313" key="2">
    <source>
        <dbReference type="EMBL" id="ADY25431.1"/>
    </source>
</evidence>
<organism evidence="2 3">
    <name type="scientific">Deinococcus proteolyticus (strain ATCC 35074 / DSM 20540 / JCM 6276 / NBRC 101906 / NCIMB 13154 / VKM Ac-1939 / CCM 2703 / MRP)</name>
    <dbReference type="NCBI Taxonomy" id="693977"/>
    <lineage>
        <taxon>Bacteria</taxon>
        <taxon>Thermotogati</taxon>
        <taxon>Deinococcota</taxon>
        <taxon>Deinococci</taxon>
        <taxon>Deinococcales</taxon>
        <taxon>Deinococcaceae</taxon>
        <taxon>Deinococcus</taxon>
    </lineage>
</organism>
<gene>
    <name evidence="2" type="ordered locus">Deipr_0258</name>
</gene>
<accession>F0RJ23</accession>
<reference evidence="3" key="1">
    <citation type="submission" date="2011-02" db="EMBL/GenBank/DDBJ databases">
        <title>The complete sequence of chromosome of Deinococcus proteolyticus DSM 20540.</title>
        <authorList>
            <consortium name="US DOE Joint Genome Institute (JGI-PGF)"/>
            <person name="Lucas S."/>
            <person name="Copeland A."/>
            <person name="Lapidus A."/>
            <person name="Bruce D."/>
            <person name="Goodwin L."/>
            <person name="Pitluck S."/>
            <person name="Kyrpides N."/>
            <person name="Mavromatis K."/>
            <person name="Pagani I."/>
            <person name="Ivanova N."/>
            <person name="Ovchinnikova G."/>
            <person name="Zeytun A."/>
            <person name="Detter J.C."/>
            <person name="Han C."/>
            <person name="Land M."/>
            <person name="Hauser L."/>
            <person name="Markowitz V."/>
            <person name="Cheng J.-F."/>
            <person name="Hugenholtz P."/>
            <person name="Woyke T."/>
            <person name="Wu D."/>
            <person name="Pukall R."/>
            <person name="Steenblock K."/>
            <person name="Brambilla E."/>
            <person name="Klenk H.-P."/>
            <person name="Eisen J.A."/>
        </authorList>
    </citation>
    <scope>NUCLEOTIDE SEQUENCE [LARGE SCALE GENOMIC DNA]</scope>
    <source>
        <strain evidence="3">ATCC 35074 / DSM 20540 / JCM 6276 / NBRC 101906 / NCIMB 13154 / VKM Ac-1939 / CCM 2703 / MRP</strain>
    </source>
</reference>
<dbReference type="EMBL" id="CP002536">
    <property type="protein sequence ID" value="ADY25431.1"/>
    <property type="molecule type" value="Genomic_DNA"/>
</dbReference>
<sequence>MLLWVLVGFIVLSASVVLSLTFGALRTSPQVGLFRLIAGVQFLAAAVLAGARLMGSA</sequence>
<keyword evidence="3" id="KW-1185">Reference proteome</keyword>
<dbReference type="Proteomes" id="UP000007718">
    <property type="component" value="Chromosome"/>
</dbReference>
<dbReference type="HOGENOM" id="CLU_211420_0_0_0"/>
<keyword evidence="1" id="KW-1133">Transmembrane helix</keyword>
<dbReference type="STRING" id="693977.Deipr_0258"/>
<protein>
    <submittedName>
        <fullName evidence="2">Uncharacterized protein</fullName>
    </submittedName>
</protein>
<evidence type="ECO:0000256" key="1">
    <source>
        <dbReference type="SAM" id="Phobius"/>
    </source>
</evidence>
<dbReference type="KEGG" id="dpt:Deipr_0258"/>
<evidence type="ECO:0000313" key="3">
    <source>
        <dbReference type="Proteomes" id="UP000007718"/>
    </source>
</evidence>
<keyword evidence="1" id="KW-0472">Membrane</keyword>